<sequence length="295" mass="31147">MAGGYSNTASSWYATVGGGAYNTASTNYTTVGGGRNNTASNFSATVAGGYSNTASIDYATVAGGISNTASGFYATVAGGRADTAAANYSFATNYSTYVTSGHDNSAAFTTSHTTAANQVRAAAFSTGTMDFAMDHPANPMNKILNQYGVSSDEVMSVYRGSVVLDADGRARVDLPDYFDDINRNPMIQLTGVGSADVVYVAEDVRGNTFAIGGKPDMKVYWTVTAERTDIHAEIARVQTPVVQEKTGDLRGHSIDDDAMIGIYDGIKSKNPQLFVFKTADGQRVHEESKTLDANR</sequence>
<name>A0A1F4UFH3_UNCW3</name>
<evidence type="ECO:0000313" key="2">
    <source>
        <dbReference type="Proteomes" id="UP000177025"/>
    </source>
</evidence>
<proteinExistence type="predicted"/>
<dbReference type="Proteomes" id="UP000177025">
    <property type="component" value="Unassembled WGS sequence"/>
</dbReference>
<evidence type="ECO:0000313" key="1">
    <source>
        <dbReference type="EMBL" id="OGC43550.1"/>
    </source>
</evidence>
<dbReference type="CDD" id="cd12819">
    <property type="entry name" value="LbR_vir_like"/>
    <property type="match status" value="1"/>
</dbReference>
<accession>A0A1F4UFH3</accession>
<dbReference type="InterPro" id="IPR011049">
    <property type="entry name" value="Serralysin-like_metalloprot_C"/>
</dbReference>
<comment type="caution">
    <text evidence="1">The sequence shown here is derived from an EMBL/GenBank/DDBJ whole genome shotgun (WGS) entry which is preliminary data.</text>
</comment>
<dbReference type="AlphaFoldDB" id="A0A1F4UFH3"/>
<dbReference type="Gene3D" id="2.150.10.10">
    <property type="entry name" value="Serralysin-like metalloprotease, C-terminal"/>
    <property type="match status" value="1"/>
</dbReference>
<reference evidence="1 2" key="1">
    <citation type="journal article" date="2016" name="Nat. Commun.">
        <title>Thousands of microbial genomes shed light on interconnected biogeochemical processes in an aquifer system.</title>
        <authorList>
            <person name="Anantharaman K."/>
            <person name="Brown C.T."/>
            <person name="Hug L.A."/>
            <person name="Sharon I."/>
            <person name="Castelle C.J."/>
            <person name="Probst A.J."/>
            <person name="Thomas B.C."/>
            <person name="Singh A."/>
            <person name="Wilkins M.J."/>
            <person name="Karaoz U."/>
            <person name="Brodie E.L."/>
            <person name="Williams K.H."/>
            <person name="Hubbard S.S."/>
            <person name="Banfield J.F."/>
        </authorList>
    </citation>
    <scope>NUCLEOTIDE SEQUENCE [LARGE SCALE GENOMIC DNA]</scope>
</reference>
<protein>
    <recommendedName>
        <fullName evidence="3">Peptidase S74 domain-containing protein</fullName>
    </recommendedName>
</protein>
<evidence type="ECO:0008006" key="3">
    <source>
        <dbReference type="Google" id="ProtNLM"/>
    </source>
</evidence>
<gene>
    <name evidence="1" type="ORF">A2Y85_07620</name>
</gene>
<organism evidence="1 2">
    <name type="scientific">candidate division WOR-3 bacterium RBG_13_43_14</name>
    <dbReference type="NCBI Taxonomy" id="1802590"/>
    <lineage>
        <taxon>Bacteria</taxon>
        <taxon>Bacteria division WOR-3</taxon>
    </lineage>
</organism>
<dbReference type="EMBL" id="MEUM01000016">
    <property type="protein sequence ID" value="OGC43550.1"/>
    <property type="molecule type" value="Genomic_DNA"/>
</dbReference>